<protein>
    <submittedName>
        <fullName evidence="3">Tripartite tricarboxylate transporter TctB family protein</fullName>
    </submittedName>
</protein>
<organism evidence="3 4">
    <name type="scientific">Variovorax dokdonensis</name>
    <dbReference type="NCBI Taxonomy" id="344883"/>
    <lineage>
        <taxon>Bacteria</taxon>
        <taxon>Pseudomonadati</taxon>
        <taxon>Pseudomonadota</taxon>
        <taxon>Betaproteobacteria</taxon>
        <taxon>Burkholderiales</taxon>
        <taxon>Comamonadaceae</taxon>
        <taxon>Variovorax</taxon>
    </lineage>
</organism>
<evidence type="ECO:0000259" key="2">
    <source>
        <dbReference type="Pfam" id="PF07331"/>
    </source>
</evidence>
<keyword evidence="1" id="KW-0812">Transmembrane</keyword>
<dbReference type="Pfam" id="PF07331">
    <property type="entry name" value="TctB"/>
    <property type="match status" value="1"/>
</dbReference>
<sequence>MKISDAIFGVLLMLIGAVVLVVVQGFPKIPGQQVGPAMFPGLIAAGLCICGAILTLRGWRERAVEPWVRLGPWARMPRHVLALLAVVVGVVFYMLAGQALGFLVCASLVLLACMLALGVRPGLAVLVAVVASLVIHFAFYKLLRVPLPWGVLQPIAW</sequence>
<reference evidence="3" key="1">
    <citation type="submission" date="2023-06" db="EMBL/GenBank/DDBJ databases">
        <authorList>
            <person name="Jiang Y."/>
            <person name="Liu Q."/>
        </authorList>
    </citation>
    <scope>NUCLEOTIDE SEQUENCE</scope>
    <source>
        <strain evidence="3">CGMCC 1.12089</strain>
    </source>
</reference>
<dbReference type="RefSeq" id="WP_286659307.1">
    <property type="nucleotide sequence ID" value="NZ_JASZYV010000001.1"/>
</dbReference>
<proteinExistence type="predicted"/>
<feature type="domain" description="DUF1468" evidence="2">
    <location>
        <begin position="7"/>
        <end position="148"/>
    </location>
</feature>
<dbReference type="EMBL" id="JASZYV010000001">
    <property type="protein sequence ID" value="MDM0044258.1"/>
    <property type="molecule type" value="Genomic_DNA"/>
</dbReference>
<accession>A0ABT7N8J3</accession>
<feature type="transmembrane region" description="Helical" evidence="1">
    <location>
        <begin position="76"/>
        <end position="95"/>
    </location>
</feature>
<gene>
    <name evidence="3" type="ORF">QTH91_07185</name>
</gene>
<dbReference type="InterPro" id="IPR009936">
    <property type="entry name" value="DUF1468"/>
</dbReference>
<feature type="transmembrane region" description="Helical" evidence="1">
    <location>
        <begin position="123"/>
        <end position="143"/>
    </location>
</feature>
<evidence type="ECO:0000256" key="1">
    <source>
        <dbReference type="SAM" id="Phobius"/>
    </source>
</evidence>
<dbReference type="Proteomes" id="UP001174908">
    <property type="component" value="Unassembled WGS sequence"/>
</dbReference>
<comment type="caution">
    <text evidence="3">The sequence shown here is derived from an EMBL/GenBank/DDBJ whole genome shotgun (WGS) entry which is preliminary data.</text>
</comment>
<evidence type="ECO:0000313" key="3">
    <source>
        <dbReference type="EMBL" id="MDM0044258.1"/>
    </source>
</evidence>
<name>A0ABT7N8J3_9BURK</name>
<keyword evidence="1" id="KW-1133">Transmembrane helix</keyword>
<evidence type="ECO:0000313" key="4">
    <source>
        <dbReference type="Proteomes" id="UP001174908"/>
    </source>
</evidence>
<feature type="transmembrane region" description="Helical" evidence="1">
    <location>
        <begin position="38"/>
        <end position="56"/>
    </location>
</feature>
<feature type="transmembrane region" description="Helical" evidence="1">
    <location>
        <begin position="6"/>
        <end position="26"/>
    </location>
</feature>
<keyword evidence="1" id="KW-0472">Membrane</keyword>
<keyword evidence="4" id="KW-1185">Reference proteome</keyword>